<feature type="domain" description="DUS-like FMN-binding" evidence="15">
    <location>
        <begin position="144"/>
        <end position="459"/>
    </location>
</feature>
<evidence type="ECO:0000313" key="16">
    <source>
        <dbReference type="EMBL" id="KAK1743457.1"/>
    </source>
</evidence>
<feature type="region of interest" description="Disordered" evidence="14">
    <location>
        <begin position="511"/>
        <end position="541"/>
    </location>
</feature>
<dbReference type="Proteomes" id="UP001224775">
    <property type="component" value="Unassembled WGS sequence"/>
</dbReference>
<dbReference type="CDD" id="cd02801">
    <property type="entry name" value="DUS_like_FMN"/>
    <property type="match status" value="1"/>
</dbReference>
<dbReference type="SUPFAM" id="SSF51395">
    <property type="entry name" value="FMN-linked oxidoreductases"/>
    <property type="match status" value="1"/>
</dbReference>
<evidence type="ECO:0000256" key="8">
    <source>
        <dbReference type="ARBA" id="ARBA00038313"/>
    </source>
</evidence>
<keyword evidence="4" id="KW-0819">tRNA processing</keyword>
<dbReference type="GO" id="GO:0017150">
    <property type="term" value="F:tRNA dihydrouridine synthase activity"/>
    <property type="evidence" value="ECO:0007669"/>
    <property type="project" value="InterPro"/>
</dbReference>
<dbReference type="Pfam" id="PF01207">
    <property type="entry name" value="Dus"/>
    <property type="match status" value="1"/>
</dbReference>
<comment type="similarity">
    <text evidence="8">Belongs to the Dus family. Dus1 subfamily.</text>
</comment>
<comment type="catalytic activity">
    <reaction evidence="11">
        <text>5,6-dihydrouridine(16) in tRNA + NADP(+) = uridine(16) in tRNA + NADPH + H(+)</text>
        <dbReference type="Rhea" id="RHEA:53376"/>
        <dbReference type="Rhea" id="RHEA-COMP:13543"/>
        <dbReference type="Rhea" id="RHEA-COMP:13544"/>
        <dbReference type="ChEBI" id="CHEBI:15378"/>
        <dbReference type="ChEBI" id="CHEBI:57783"/>
        <dbReference type="ChEBI" id="CHEBI:58349"/>
        <dbReference type="ChEBI" id="CHEBI:65315"/>
        <dbReference type="ChEBI" id="CHEBI:74443"/>
        <dbReference type="EC" id="1.3.1.88"/>
    </reaction>
    <physiologicalReaction direction="right-to-left" evidence="11">
        <dbReference type="Rhea" id="RHEA:53378"/>
    </physiologicalReaction>
</comment>
<dbReference type="InterPro" id="IPR013785">
    <property type="entry name" value="Aldolase_TIM"/>
</dbReference>
<comment type="catalytic activity">
    <reaction evidence="12">
        <text>5,6-dihydrouridine(16) in tRNA + NAD(+) = uridine(16) in tRNA + NADH + H(+)</text>
        <dbReference type="Rhea" id="RHEA:53380"/>
        <dbReference type="Rhea" id="RHEA-COMP:13543"/>
        <dbReference type="Rhea" id="RHEA-COMP:13544"/>
        <dbReference type="ChEBI" id="CHEBI:15378"/>
        <dbReference type="ChEBI" id="CHEBI:57540"/>
        <dbReference type="ChEBI" id="CHEBI:57945"/>
        <dbReference type="ChEBI" id="CHEBI:65315"/>
        <dbReference type="ChEBI" id="CHEBI:74443"/>
        <dbReference type="EC" id="1.3.1.88"/>
    </reaction>
    <physiologicalReaction direction="right-to-left" evidence="12">
        <dbReference type="Rhea" id="RHEA:53382"/>
    </physiologicalReaction>
</comment>
<dbReference type="InterPro" id="IPR018517">
    <property type="entry name" value="tRNA_hU_synthase_CS"/>
</dbReference>
<evidence type="ECO:0000259" key="15">
    <source>
        <dbReference type="Pfam" id="PF01207"/>
    </source>
</evidence>
<dbReference type="PANTHER" id="PTHR11082:SF5">
    <property type="entry name" value="TRNA-DIHYDROURIDINE(16_17) SYNTHASE [NAD(P)(+)]-LIKE"/>
    <property type="match status" value="1"/>
</dbReference>
<keyword evidence="7" id="KW-0520">NAD</keyword>
<name>A0AAD9DDM4_9STRA</name>
<evidence type="ECO:0000256" key="13">
    <source>
        <dbReference type="ARBA" id="ARBA00049467"/>
    </source>
</evidence>
<evidence type="ECO:0000256" key="14">
    <source>
        <dbReference type="SAM" id="MobiDB-lite"/>
    </source>
</evidence>
<evidence type="ECO:0000256" key="7">
    <source>
        <dbReference type="ARBA" id="ARBA00023027"/>
    </source>
</evidence>
<dbReference type="Gene3D" id="3.20.20.70">
    <property type="entry name" value="Aldolase class I"/>
    <property type="match status" value="1"/>
</dbReference>
<evidence type="ECO:0000256" key="5">
    <source>
        <dbReference type="ARBA" id="ARBA00022857"/>
    </source>
</evidence>
<dbReference type="PANTHER" id="PTHR11082">
    <property type="entry name" value="TRNA-DIHYDROURIDINE SYNTHASE"/>
    <property type="match status" value="1"/>
</dbReference>
<evidence type="ECO:0000256" key="3">
    <source>
        <dbReference type="ARBA" id="ARBA00022643"/>
    </source>
</evidence>
<comment type="catalytic activity">
    <reaction evidence="10">
        <text>5,6-dihydrouridine(17) in tRNA + NAD(+) = uridine(17) in tRNA + NADH + H(+)</text>
        <dbReference type="Rhea" id="RHEA:53372"/>
        <dbReference type="Rhea" id="RHEA-COMP:13541"/>
        <dbReference type="Rhea" id="RHEA-COMP:13542"/>
        <dbReference type="ChEBI" id="CHEBI:15378"/>
        <dbReference type="ChEBI" id="CHEBI:57540"/>
        <dbReference type="ChEBI" id="CHEBI:57945"/>
        <dbReference type="ChEBI" id="CHEBI:65315"/>
        <dbReference type="ChEBI" id="CHEBI:74443"/>
        <dbReference type="EC" id="1.3.1.88"/>
    </reaction>
    <physiologicalReaction direction="right-to-left" evidence="10">
        <dbReference type="Rhea" id="RHEA:53374"/>
    </physiologicalReaction>
</comment>
<keyword evidence="3" id="KW-0288">FMN</keyword>
<dbReference type="AlphaFoldDB" id="A0AAD9DDM4"/>
<evidence type="ECO:0000256" key="9">
    <source>
        <dbReference type="ARBA" id="ARBA00038890"/>
    </source>
</evidence>
<evidence type="ECO:0000256" key="12">
    <source>
        <dbReference type="ARBA" id="ARBA00048934"/>
    </source>
</evidence>
<dbReference type="EC" id="1.3.1.88" evidence="9"/>
<dbReference type="InterPro" id="IPR035587">
    <property type="entry name" value="DUS-like_FMN-bd"/>
</dbReference>
<evidence type="ECO:0000256" key="4">
    <source>
        <dbReference type="ARBA" id="ARBA00022694"/>
    </source>
</evidence>
<evidence type="ECO:0000256" key="6">
    <source>
        <dbReference type="ARBA" id="ARBA00023002"/>
    </source>
</evidence>
<comment type="cofactor">
    <cofactor evidence="1">
        <name>FMN</name>
        <dbReference type="ChEBI" id="CHEBI:58210"/>
    </cofactor>
</comment>
<comment type="caution">
    <text evidence="16">The sequence shown here is derived from an EMBL/GenBank/DDBJ whole genome shotgun (WGS) entry which is preliminary data.</text>
</comment>
<feature type="region of interest" description="Disordered" evidence="14">
    <location>
        <begin position="60"/>
        <end position="111"/>
    </location>
</feature>
<dbReference type="PROSITE" id="PS01136">
    <property type="entry name" value="UPF0034"/>
    <property type="match status" value="1"/>
</dbReference>
<dbReference type="GO" id="GO:0050660">
    <property type="term" value="F:flavin adenine dinucleotide binding"/>
    <property type="evidence" value="ECO:0007669"/>
    <property type="project" value="InterPro"/>
</dbReference>
<comment type="catalytic activity">
    <reaction evidence="13">
        <text>5,6-dihydrouridine(17) in tRNA + NADP(+) = uridine(17) in tRNA + NADPH + H(+)</text>
        <dbReference type="Rhea" id="RHEA:53368"/>
        <dbReference type="Rhea" id="RHEA-COMP:13541"/>
        <dbReference type="Rhea" id="RHEA-COMP:13542"/>
        <dbReference type="ChEBI" id="CHEBI:15378"/>
        <dbReference type="ChEBI" id="CHEBI:57783"/>
        <dbReference type="ChEBI" id="CHEBI:58349"/>
        <dbReference type="ChEBI" id="CHEBI:65315"/>
        <dbReference type="ChEBI" id="CHEBI:74443"/>
        <dbReference type="EC" id="1.3.1.88"/>
    </reaction>
    <physiologicalReaction direction="right-to-left" evidence="13">
        <dbReference type="Rhea" id="RHEA:53370"/>
    </physiologicalReaction>
</comment>
<evidence type="ECO:0000313" key="17">
    <source>
        <dbReference type="Proteomes" id="UP001224775"/>
    </source>
</evidence>
<keyword evidence="2" id="KW-0285">Flavoprotein</keyword>
<reference evidence="16" key="1">
    <citation type="submission" date="2023-06" db="EMBL/GenBank/DDBJ databases">
        <title>Survivors Of The Sea: Transcriptome response of Skeletonema marinoi to long-term dormancy.</title>
        <authorList>
            <person name="Pinder M.I.M."/>
            <person name="Kourtchenko O."/>
            <person name="Robertson E.K."/>
            <person name="Larsson T."/>
            <person name="Maumus F."/>
            <person name="Osuna-Cruz C.M."/>
            <person name="Vancaester E."/>
            <person name="Stenow R."/>
            <person name="Vandepoele K."/>
            <person name="Ploug H."/>
            <person name="Bruchert V."/>
            <person name="Godhe A."/>
            <person name="Topel M."/>
        </authorList>
    </citation>
    <scope>NUCLEOTIDE SEQUENCE</scope>
    <source>
        <strain evidence="16">R05AC</strain>
    </source>
</reference>
<keyword evidence="6 16" id="KW-0560">Oxidoreductase</keyword>
<gene>
    <name evidence="16" type="ORF">QTG54_006078</name>
</gene>
<evidence type="ECO:0000256" key="11">
    <source>
        <dbReference type="ARBA" id="ARBA00047652"/>
    </source>
</evidence>
<accession>A0AAD9DDM4</accession>
<keyword evidence="17" id="KW-1185">Reference proteome</keyword>
<evidence type="ECO:0000256" key="2">
    <source>
        <dbReference type="ARBA" id="ARBA00022630"/>
    </source>
</evidence>
<evidence type="ECO:0000256" key="10">
    <source>
        <dbReference type="ARBA" id="ARBA00047287"/>
    </source>
</evidence>
<feature type="compositionally biased region" description="Basic and acidic residues" evidence="14">
    <location>
        <begin position="60"/>
        <end position="74"/>
    </location>
</feature>
<keyword evidence="5" id="KW-0521">NADP</keyword>
<sequence length="541" mass="60776">MGSSKNSFSLAAAAGAATLVAAVWMYNQRSKKSCKSQDESATSCNSLGCVIETKAVEEHTEIDVKESSSNDDTKVSPAAADVNNTAPTSDSAPTEESPSTNPQSSSQRRENGAFPRDWLRQLLLSHAHNHPNLPQNLQDKALVVAPMVDASDLPYRLLTRRYNTNLCFTPMIHARMFIEKEGYRRKFWRFHGMPKEDRPLIAQFCGHDKEVLYQAMKVVEDHVDGVDINCGCPQNIAKKGQYGAYLMEKDGGDCVVEIVRYLAPRLKVPVSVKLRILPSDGESAEPRFEDSMDLYRRLVDAGASMLTIHGRTREQRQRKTGAADWEFTKRVVDEFKDRIPVLSNGSISNMDEVERCLEETGADGVMVSEAILEYPPLFMQTNVEATNYKRTCPGRLQMAEDYLELCKEYPPDAGGQGSGLKCIRAHLHRFLHADLQTHTIVRDAVVRSFSMEAADNAVKMVRDIHKEINHDPTREQLSWYVRHRMDWEEGFENKNPEPVPEKVFVEEKKVEEVEDDEDDGGCGFSPSDPFGESCGVEDGDY</sequence>
<evidence type="ECO:0000256" key="1">
    <source>
        <dbReference type="ARBA" id="ARBA00001917"/>
    </source>
</evidence>
<feature type="compositionally biased region" description="Polar residues" evidence="14">
    <location>
        <begin position="82"/>
        <end position="106"/>
    </location>
</feature>
<proteinExistence type="inferred from homology"/>
<organism evidence="16 17">
    <name type="scientific">Skeletonema marinoi</name>
    <dbReference type="NCBI Taxonomy" id="267567"/>
    <lineage>
        <taxon>Eukaryota</taxon>
        <taxon>Sar</taxon>
        <taxon>Stramenopiles</taxon>
        <taxon>Ochrophyta</taxon>
        <taxon>Bacillariophyta</taxon>
        <taxon>Coscinodiscophyceae</taxon>
        <taxon>Thalassiosirophycidae</taxon>
        <taxon>Thalassiosirales</taxon>
        <taxon>Skeletonemataceae</taxon>
        <taxon>Skeletonema</taxon>
        <taxon>Skeletonema marinoi-dohrnii complex</taxon>
    </lineage>
</organism>
<dbReference type="EMBL" id="JATAAI010000009">
    <property type="protein sequence ID" value="KAK1743457.1"/>
    <property type="molecule type" value="Genomic_DNA"/>
</dbReference>
<protein>
    <recommendedName>
        <fullName evidence="9">tRNA-dihydrouridine(16/17) synthase [NAD(P)(+)]</fullName>
        <ecNumber evidence="9">1.3.1.88</ecNumber>
    </recommendedName>
</protein>